<keyword evidence="8 10" id="KW-0539">Nucleus</keyword>
<evidence type="ECO:0000256" key="3">
    <source>
        <dbReference type="ARBA" id="ARBA00022603"/>
    </source>
</evidence>
<evidence type="ECO:0000256" key="6">
    <source>
        <dbReference type="ARBA" id="ARBA00022694"/>
    </source>
</evidence>
<dbReference type="EMBL" id="MCFD01000008">
    <property type="protein sequence ID" value="ORX69246.1"/>
    <property type="molecule type" value="Genomic_DNA"/>
</dbReference>
<dbReference type="SUPFAM" id="SSF53335">
    <property type="entry name" value="S-adenosyl-L-methionine-dependent methyltransferases"/>
    <property type="match status" value="1"/>
</dbReference>
<dbReference type="GO" id="GO:0005634">
    <property type="term" value="C:nucleus"/>
    <property type="evidence" value="ECO:0007669"/>
    <property type="project" value="UniProtKB-SubCell"/>
</dbReference>
<evidence type="ECO:0000259" key="11">
    <source>
        <dbReference type="PROSITE" id="PS51684"/>
    </source>
</evidence>
<dbReference type="GO" id="GO:0052906">
    <property type="term" value="F:tRNA (guanine(37)-N1)-methyltransferase activity"/>
    <property type="evidence" value="ECO:0007669"/>
    <property type="project" value="UniProtKB-UniRule"/>
</dbReference>
<keyword evidence="2 10" id="KW-0963">Cytoplasm</keyword>
<evidence type="ECO:0000313" key="12">
    <source>
        <dbReference type="EMBL" id="ORX69246.1"/>
    </source>
</evidence>
<dbReference type="Pfam" id="PF25133">
    <property type="entry name" value="TYW2_N_2"/>
    <property type="match status" value="1"/>
</dbReference>
<accession>A0A1Y1W7N7</accession>
<dbReference type="GO" id="GO:0005759">
    <property type="term" value="C:mitochondrial matrix"/>
    <property type="evidence" value="ECO:0007669"/>
    <property type="project" value="UniProtKB-SubCell"/>
</dbReference>
<evidence type="ECO:0000256" key="2">
    <source>
        <dbReference type="ARBA" id="ARBA00022490"/>
    </source>
</evidence>
<evidence type="ECO:0000256" key="9">
    <source>
        <dbReference type="ARBA" id="ARBA00047783"/>
    </source>
</evidence>
<comment type="subcellular location">
    <subcellularLocation>
        <location evidence="10">Mitochondrion matrix</location>
    </subcellularLocation>
    <subcellularLocation>
        <location evidence="10">Nucleus</location>
    </subcellularLocation>
    <subcellularLocation>
        <location evidence="10">Cytoplasm</location>
    </subcellularLocation>
    <text evidence="10">Predominantly in the mitochondria and in the nucleus.</text>
</comment>
<dbReference type="InterPro" id="IPR056744">
    <property type="entry name" value="TRM5/TYW2-like_N"/>
</dbReference>
<feature type="binding site" evidence="10">
    <location>
        <begin position="284"/>
        <end position="285"/>
    </location>
    <ligand>
        <name>S-adenosyl-L-methionine</name>
        <dbReference type="ChEBI" id="CHEBI:59789"/>
    </ligand>
</feature>
<dbReference type="PROSITE" id="PS51684">
    <property type="entry name" value="SAM_MT_TRM5_TYW2"/>
    <property type="match status" value="1"/>
</dbReference>
<dbReference type="PANTHER" id="PTHR23245">
    <property type="entry name" value="TRNA METHYLTRANSFERASE"/>
    <property type="match status" value="1"/>
</dbReference>
<comment type="function">
    <text evidence="10">Specifically methylates the N1 position of guanosine-37 in various cytoplasmic and mitochondrial tRNAs. Methylation is not dependent on the nature of the nucleoside 5' of the target nucleoside. This is the first step in the biosynthesis of wybutosine (yW), a modified base adjacent to the anticodon of tRNAs and required for accurate decoding.</text>
</comment>
<dbReference type="InterPro" id="IPR025792">
    <property type="entry name" value="tRNA_Gua_MeTrfase_euk"/>
</dbReference>
<dbReference type="GO" id="GO:0070901">
    <property type="term" value="P:mitochondrial tRNA methylation"/>
    <property type="evidence" value="ECO:0007669"/>
    <property type="project" value="TreeGrafter"/>
</dbReference>
<keyword evidence="5 10" id="KW-0949">S-adenosyl-L-methionine</keyword>
<dbReference type="InterPro" id="IPR030382">
    <property type="entry name" value="MeTrfase_TRM5/TYW2"/>
</dbReference>
<evidence type="ECO:0000256" key="7">
    <source>
        <dbReference type="ARBA" id="ARBA00023128"/>
    </source>
</evidence>
<dbReference type="PANTHER" id="PTHR23245:SF36">
    <property type="entry name" value="TRNA (GUANINE(37)-N1)-METHYLTRANSFERASE"/>
    <property type="match status" value="1"/>
</dbReference>
<gene>
    <name evidence="10" type="primary">TRM5</name>
    <name evidence="12" type="ORF">DL89DRAFT_268260</name>
</gene>
<keyword evidence="3 10" id="KW-0489">Methyltransferase</keyword>
<evidence type="ECO:0000256" key="8">
    <source>
        <dbReference type="ARBA" id="ARBA00023242"/>
    </source>
</evidence>
<dbReference type="Gene3D" id="3.30.300.110">
    <property type="entry name" value="Met-10+ protein-like domains"/>
    <property type="match status" value="1"/>
</dbReference>
<protein>
    <recommendedName>
        <fullName evidence="10">tRNA (guanine(37)-N1)-methyltransferase</fullName>
        <ecNumber evidence="10">2.1.1.228</ecNumber>
    </recommendedName>
    <alternativeName>
        <fullName evidence="10">M1G-methyltransferase</fullName>
    </alternativeName>
    <alternativeName>
        <fullName evidence="10">tRNA [GM37] methyltransferase</fullName>
    </alternativeName>
    <alternativeName>
        <fullName evidence="10">tRNA methyltransferase 5</fullName>
    </alternativeName>
</protein>
<feature type="binding site" evidence="10">
    <location>
        <begin position="256"/>
        <end position="257"/>
    </location>
    <ligand>
        <name>S-adenosyl-L-methionine</name>
        <dbReference type="ChEBI" id="CHEBI:59789"/>
    </ligand>
</feature>
<dbReference type="Proteomes" id="UP000193922">
    <property type="component" value="Unassembled WGS sequence"/>
</dbReference>
<dbReference type="GO" id="GO:0002939">
    <property type="term" value="P:tRNA N1-guanine methylation"/>
    <property type="evidence" value="ECO:0007669"/>
    <property type="project" value="TreeGrafter"/>
</dbReference>
<comment type="catalytic activity">
    <reaction evidence="9 10">
        <text>guanosine(37) in tRNA + S-adenosyl-L-methionine = N(1)-methylguanosine(37) in tRNA + S-adenosyl-L-homocysteine + H(+)</text>
        <dbReference type="Rhea" id="RHEA:36899"/>
        <dbReference type="Rhea" id="RHEA-COMP:10145"/>
        <dbReference type="Rhea" id="RHEA-COMP:10147"/>
        <dbReference type="ChEBI" id="CHEBI:15378"/>
        <dbReference type="ChEBI" id="CHEBI:57856"/>
        <dbReference type="ChEBI" id="CHEBI:59789"/>
        <dbReference type="ChEBI" id="CHEBI:73542"/>
        <dbReference type="ChEBI" id="CHEBI:74269"/>
        <dbReference type="EC" id="2.1.1.228"/>
    </reaction>
</comment>
<dbReference type="EC" id="2.1.1.228" evidence="10"/>
<evidence type="ECO:0000313" key="13">
    <source>
        <dbReference type="Proteomes" id="UP000193922"/>
    </source>
</evidence>
<keyword evidence="4 10" id="KW-0808">Transferase</keyword>
<dbReference type="STRING" id="61395.A0A1Y1W7N7"/>
<dbReference type="OrthoDB" id="408788at2759"/>
<dbReference type="Pfam" id="PF02475">
    <property type="entry name" value="TRM5-TYW2_MTfase"/>
    <property type="match status" value="1"/>
</dbReference>
<dbReference type="FunFam" id="3.30.300.110:FF:000001">
    <property type="entry name" value="tRNA (guanine(37)-N1)-methyltransferase"/>
    <property type="match status" value="1"/>
</dbReference>
<dbReference type="InterPro" id="IPR029063">
    <property type="entry name" value="SAM-dependent_MTases_sf"/>
</dbReference>
<evidence type="ECO:0000256" key="4">
    <source>
        <dbReference type="ARBA" id="ARBA00022679"/>
    </source>
</evidence>
<comment type="subunit">
    <text evidence="10">Monomer.</text>
</comment>
<organism evidence="12 13">
    <name type="scientific">Linderina pennispora</name>
    <dbReference type="NCBI Taxonomy" id="61395"/>
    <lineage>
        <taxon>Eukaryota</taxon>
        <taxon>Fungi</taxon>
        <taxon>Fungi incertae sedis</taxon>
        <taxon>Zoopagomycota</taxon>
        <taxon>Kickxellomycotina</taxon>
        <taxon>Kickxellomycetes</taxon>
        <taxon>Kickxellales</taxon>
        <taxon>Kickxellaceae</taxon>
        <taxon>Linderina</taxon>
    </lineage>
</organism>
<keyword evidence="13" id="KW-1185">Reference proteome</keyword>
<feature type="binding site" evidence="10">
    <location>
        <position position="218"/>
    </location>
    <ligand>
        <name>S-adenosyl-L-methionine</name>
        <dbReference type="ChEBI" id="CHEBI:59789"/>
    </ligand>
</feature>
<comment type="similarity">
    <text evidence="10">Belongs to the TRM5 / TYW2 family.</text>
</comment>
<dbReference type="AlphaFoldDB" id="A0A1Y1W7N7"/>
<reference evidence="12 13" key="1">
    <citation type="submission" date="2016-07" db="EMBL/GenBank/DDBJ databases">
        <title>Pervasive Adenine N6-methylation of Active Genes in Fungi.</title>
        <authorList>
            <consortium name="DOE Joint Genome Institute"/>
            <person name="Mondo S.J."/>
            <person name="Dannebaum R.O."/>
            <person name="Kuo R.C."/>
            <person name="Labutti K."/>
            <person name="Haridas S."/>
            <person name="Kuo A."/>
            <person name="Salamov A."/>
            <person name="Ahrendt S.R."/>
            <person name="Lipzen A."/>
            <person name="Sullivan W."/>
            <person name="Andreopoulos W.B."/>
            <person name="Clum A."/>
            <person name="Lindquist E."/>
            <person name="Daum C."/>
            <person name="Ramamoorthy G.K."/>
            <person name="Gryganskyi A."/>
            <person name="Culley D."/>
            <person name="Magnuson J.K."/>
            <person name="James T.Y."/>
            <person name="O'Malley M.A."/>
            <person name="Stajich J.E."/>
            <person name="Spatafora J.W."/>
            <person name="Visel A."/>
            <person name="Grigoriev I.V."/>
        </authorList>
    </citation>
    <scope>NUCLEOTIDE SEQUENCE [LARGE SCALE GENOMIC DNA]</scope>
    <source>
        <strain evidence="12 13">ATCC 12442</strain>
    </source>
</reference>
<comment type="similarity">
    <text evidence="1">Belongs to the class I-like SAM-binding methyltransferase superfamily. TRM5/TYW2 family.</text>
</comment>
<dbReference type="Gene3D" id="3.40.50.150">
    <property type="entry name" value="Vaccinia Virus protein VP39"/>
    <property type="match status" value="1"/>
</dbReference>
<dbReference type="InterPro" id="IPR056743">
    <property type="entry name" value="TRM5-TYW2-like_MTfase"/>
</dbReference>
<proteinExistence type="inferred from homology"/>
<feature type="domain" description="SAM-dependent methyltransferase TRM5/TYW2-type" evidence="11">
    <location>
        <begin position="129"/>
        <end position="429"/>
    </location>
</feature>
<evidence type="ECO:0000256" key="10">
    <source>
        <dbReference type="HAMAP-Rule" id="MF_03152"/>
    </source>
</evidence>
<feature type="binding site" evidence="10">
    <location>
        <position position="333"/>
    </location>
    <ligand>
        <name>S-adenosyl-L-methionine</name>
        <dbReference type="ChEBI" id="CHEBI:59789"/>
    </ligand>
</feature>
<keyword evidence="7 10" id="KW-0496">Mitochondrion</keyword>
<keyword evidence="6 10" id="KW-0819">tRNA processing</keyword>
<name>A0A1Y1W7N7_9FUNG</name>
<comment type="caution">
    <text evidence="12">The sequence shown here is derived from an EMBL/GenBank/DDBJ whole genome shotgun (WGS) entry which is preliminary data.</text>
</comment>
<evidence type="ECO:0000256" key="1">
    <source>
        <dbReference type="ARBA" id="ARBA00009775"/>
    </source>
</evidence>
<evidence type="ECO:0000256" key="5">
    <source>
        <dbReference type="ARBA" id="ARBA00022691"/>
    </source>
</evidence>
<sequence>MMLKPPVRRGMMELDRAAFQLSFKVFAIVVPTKSIGQAKVELASDILKLAKLRNVVDDDAKSKDLKKVLLKPEITSDALAEGSERLRALVKEKQWPVTTHEVTVDYEHWTADEVLKAVLPDPTQAPTSYEQVGHIAHMNLRDEYLPYRNLIGQVILDKSPVISTVVNKLDTIDNTYRNFKMEVIAGKDDFMAQVRENDCVFKFDFSKVYWNSRLHTEHERLIKQFTPGDAICDVMAGVGPFAVPAAKRDCLVWANDLNPASFAAMQENIPLNKVQKRMQAFNMDGRDFIRRAFKDFYAATEKGPLEVPQTQRRKKPVAPLLTKSRTFDHVVMNLPAIAIEFLDAFRGLFWSVTGNDEGSADDQAVPMPVIHAHCFTKQLDEPERDILQRACRAMGYPQDQYKELDADVHYVRRVAPNKDMYCLSVRLPKSVAYAADKKAEGREEGDAKCRKAE</sequence>
<dbReference type="HAMAP" id="MF_03152">
    <property type="entry name" value="TRM5"/>
    <property type="match status" value="1"/>
</dbReference>